<dbReference type="GO" id="GO:0005840">
    <property type="term" value="C:ribosome"/>
    <property type="evidence" value="ECO:0007669"/>
    <property type="project" value="UniProtKB-KW"/>
</dbReference>
<evidence type="ECO:0000313" key="3">
    <source>
        <dbReference type="Proteomes" id="UP000184207"/>
    </source>
</evidence>
<keyword evidence="2" id="KW-0689">Ribosomal protein</keyword>
<protein>
    <submittedName>
        <fullName evidence="2">LSU ribosomal protein L7AE</fullName>
    </submittedName>
</protein>
<evidence type="ECO:0000313" key="2">
    <source>
        <dbReference type="EMBL" id="SHN54377.1"/>
    </source>
</evidence>
<name>A0A1M7S6U7_FERGO</name>
<organism evidence="2 3">
    <name type="scientific">Fervidobacterium gondwanense DSM 13020</name>
    <dbReference type="NCBI Taxonomy" id="1121883"/>
    <lineage>
        <taxon>Bacteria</taxon>
        <taxon>Thermotogati</taxon>
        <taxon>Thermotogota</taxon>
        <taxon>Thermotogae</taxon>
        <taxon>Thermotogales</taxon>
        <taxon>Fervidobacteriaceae</taxon>
        <taxon>Fervidobacterium</taxon>
    </lineage>
</organism>
<keyword evidence="2" id="KW-0687">Ribonucleoprotein</keyword>
<dbReference type="Gene3D" id="3.30.1330.30">
    <property type="match status" value="1"/>
</dbReference>
<dbReference type="InterPro" id="IPR004038">
    <property type="entry name" value="Ribosomal_eL8/eL30/eS12/Gad45"/>
</dbReference>
<keyword evidence="3" id="KW-1185">Reference proteome</keyword>
<dbReference type="Proteomes" id="UP000184207">
    <property type="component" value="Unassembled WGS sequence"/>
</dbReference>
<gene>
    <name evidence="2" type="ORF">SAMN02745226_00598</name>
</gene>
<dbReference type="AlphaFoldDB" id="A0A1M7S6U7"/>
<dbReference type="InterPro" id="IPR029064">
    <property type="entry name" value="Ribosomal_eL30-like_sf"/>
</dbReference>
<dbReference type="RefSeq" id="WP_072758163.1">
    <property type="nucleotide sequence ID" value="NZ_FRDJ01000002.1"/>
</dbReference>
<accession>A0A1M7S6U7</accession>
<proteinExistence type="predicted"/>
<dbReference type="OrthoDB" id="46317at2"/>
<reference evidence="3" key="1">
    <citation type="submission" date="2016-12" db="EMBL/GenBank/DDBJ databases">
        <authorList>
            <person name="Varghese N."/>
            <person name="Submissions S."/>
        </authorList>
    </citation>
    <scope>NUCLEOTIDE SEQUENCE [LARGE SCALE GENOMIC DNA]</scope>
    <source>
        <strain evidence="3">DSM 13020</strain>
    </source>
</reference>
<feature type="domain" description="Ribosomal protein eL8/eL30/eS12/Gadd45" evidence="1">
    <location>
        <begin position="9"/>
        <end position="93"/>
    </location>
</feature>
<dbReference type="STRING" id="1121883.SAMN02745226_00598"/>
<dbReference type="Pfam" id="PF01248">
    <property type="entry name" value="Ribosomal_L7Ae"/>
    <property type="match status" value="1"/>
</dbReference>
<sequence>MEEKLIRVLSYLGFAAKANKIVFGKDMIKEYLNNPKIKDKLLIIAKDAGERVKKDIIIRCDINNVDYFEVFDKKTLAKAVGKKEISVLGIEDENLVRAIKTVLKDK</sequence>
<dbReference type="EMBL" id="FRDJ01000002">
    <property type="protein sequence ID" value="SHN54377.1"/>
    <property type="molecule type" value="Genomic_DNA"/>
</dbReference>
<evidence type="ECO:0000259" key="1">
    <source>
        <dbReference type="Pfam" id="PF01248"/>
    </source>
</evidence>
<dbReference type="SUPFAM" id="SSF55315">
    <property type="entry name" value="L30e-like"/>
    <property type="match status" value="1"/>
</dbReference>